<dbReference type="Proteomes" id="UP000199095">
    <property type="component" value="Unassembled WGS sequence"/>
</dbReference>
<dbReference type="AlphaFoldDB" id="A0A1H9YFH7"/>
<accession>A0A1H9YFH7</accession>
<evidence type="ECO:0000313" key="1">
    <source>
        <dbReference type="EMBL" id="SES67727.1"/>
    </source>
</evidence>
<evidence type="ECO:0000313" key="2">
    <source>
        <dbReference type="Proteomes" id="UP000199095"/>
    </source>
</evidence>
<dbReference type="RefSeq" id="WP_093130968.1">
    <property type="nucleotide sequence ID" value="NZ_FOHJ01000001.1"/>
</dbReference>
<name>A0A1H9YFH7_9BACI</name>
<dbReference type="EMBL" id="FOHJ01000001">
    <property type="protein sequence ID" value="SES67727.1"/>
    <property type="molecule type" value="Genomic_DNA"/>
</dbReference>
<reference evidence="2" key="1">
    <citation type="submission" date="2016-10" db="EMBL/GenBank/DDBJ databases">
        <authorList>
            <person name="Varghese N."/>
            <person name="Submissions S."/>
        </authorList>
    </citation>
    <scope>NUCLEOTIDE SEQUENCE [LARGE SCALE GENOMIC DNA]</scope>
    <source>
        <strain evidence="2">CGMCC 1.3566</strain>
    </source>
</reference>
<dbReference type="STRING" id="237682.SAMN05421676_101149"/>
<protein>
    <submittedName>
        <fullName evidence="1">Iron-sulfur cluster insertion protein</fullName>
    </submittedName>
</protein>
<sequence>MEVKMNRLAGKEVKRMLATKEAEGKMIRVSVSHVHGDHAHYDIGIDTPKEDDEIVKTDKDVEILLSKQEEEWLDGIWIQFFQVPEEEFVITNPKKGHHHH</sequence>
<dbReference type="InterPro" id="IPR035903">
    <property type="entry name" value="HesB-like_dom_sf"/>
</dbReference>
<dbReference type="Gene3D" id="2.60.300.12">
    <property type="entry name" value="HesB-like domain"/>
    <property type="match status" value="1"/>
</dbReference>
<dbReference type="SUPFAM" id="SSF89360">
    <property type="entry name" value="HesB-like domain"/>
    <property type="match status" value="1"/>
</dbReference>
<gene>
    <name evidence="1" type="ORF">SAMN05421676_101149</name>
</gene>
<proteinExistence type="predicted"/>
<organism evidence="1 2">
    <name type="scientific">Salinibacillus kushneri</name>
    <dbReference type="NCBI Taxonomy" id="237682"/>
    <lineage>
        <taxon>Bacteria</taxon>
        <taxon>Bacillati</taxon>
        <taxon>Bacillota</taxon>
        <taxon>Bacilli</taxon>
        <taxon>Bacillales</taxon>
        <taxon>Bacillaceae</taxon>
        <taxon>Salinibacillus</taxon>
    </lineage>
</organism>
<keyword evidence="2" id="KW-1185">Reference proteome</keyword>
<dbReference type="OrthoDB" id="2616722at2"/>